<dbReference type="InterPro" id="IPR015947">
    <property type="entry name" value="PUA-like_sf"/>
</dbReference>
<evidence type="ECO:0000256" key="12">
    <source>
        <dbReference type="PIRNR" id="PIRNR015601"/>
    </source>
</evidence>
<accession>A0A1G9LTJ2</accession>
<dbReference type="GO" id="GO:0070042">
    <property type="term" value="F:rRNA (uridine-N3-)-methyltransferase activity"/>
    <property type="evidence" value="ECO:0007669"/>
    <property type="project" value="TreeGrafter"/>
</dbReference>
<dbReference type="PIRSF" id="PIRSF015601">
    <property type="entry name" value="MTase_slr0722"/>
    <property type="match status" value="1"/>
</dbReference>
<dbReference type="InterPro" id="IPR006700">
    <property type="entry name" value="RsmE"/>
</dbReference>
<organism evidence="14 15">
    <name type="scientific">Tessaracoccus oleiagri</name>
    <dbReference type="NCBI Taxonomy" id="686624"/>
    <lineage>
        <taxon>Bacteria</taxon>
        <taxon>Bacillati</taxon>
        <taxon>Actinomycetota</taxon>
        <taxon>Actinomycetes</taxon>
        <taxon>Propionibacteriales</taxon>
        <taxon>Propionibacteriaceae</taxon>
        <taxon>Tessaracoccus</taxon>
    </lineage>
</organism>
<dbReference type="CDD" id="cd18084">
    <property type="entry name" value="RsmE-like"/>
    <property type="match status" value="1"/>
</dbReference>
<dbReference type="STRING" id="686624.SAMN04488242_2292"/>
<evidence type="ECO:0000256" key="11">
    <source>
        <dbReference type="ARBA" id="ARBA00047944"/>
    </source>
</evidence>
<dbReference type="Gene3D" id="3.40.1280.10">
    <property type="match status" value="1"/>
</dbReference>
<evidence type="ECO:0000313" key="14">
    <source>
        <dbReference type="EMBL" id="SDL64745.1"/>
    </source>
</evidence>
<dbReference type="SUPFAM" id="SSF75217">
    <property type="entry name" value="alpha/beta knot"/>
    <property type="match status" value="1"/>
</dbReference>
<evidence type="ECO:0000256" key="5">
    <source>
        <dbReference type="ARBA" id="ARBA00022490"/>
    </source>
</evidence>
<keyword evidence="9 12" id="KW-0949">S-adenosyl-L-methionine</keyword>
<evidence type="ECO:0000256" key="8">
    <source>
        <dbReference type="ARBA" id="ARBA00022679"/>
    </source>
</evidence>
<sequence>MTSALFLADFDALEVGRELRVVGEEARHASVKRIEVGECVLVANGRGLGAEGPVVASGKSELVVRVERIVEGPTPRRRTVAVQALAKGDRSLLAVQMLTELGAARIVAWQSDRSIVRWGADRADKSLAKWEATAREAAKQSRRLTIPECAFVTNKTLLRELADVESVLVLHEEAEVHLRDAAPDAASVAVVVGPEGGISPAELEMLVAAGAVPVRISDHVLRTSTAGAVALGQLEVL</sequence>
<dbReference type="Pfam" id="PF04452">
    <property type="entry name" value="Methyltrans_RNA"/>
    <property type="match status" value="1"/>
</dbReference>
<keyword evidence="15" id="KW-1185">Reference proteome</keyword>
<evidence type="ECO:0000256" key="1">
    <source>
        <dbReference type="ARBA" id="ARBA00004496"/>
    </source>
</evidence>
<dbReference type="InterPro" id="IPR046886">
    <property type="entry name" value="RsmE_MTase_dom"/>
</dbReference>
<comment type="catalytic activity">
    <reaction evidence="11 12">
        <text>uridine(1498) in 16S rRNA + S-adenosyl-L-methionine = N(3)-methyluridine(1498) in 16S rRNA + S-adenosyl-L-homocysteine + H(+)</text>
        <dbReference type="Rhea" id="RHEA:42920"/>
        <dbReference type="Rhea" id="RHEA-COMP:10283"/>
        <dbReference type="Rhea" id="RHEA-COMP:10284"/>
        <dbReference type="ChEBI" id="CHEBI:15378"/>
        <dbReference type="ChEBI" id="CHEBI:57856"/>
        <dbReference type="ChEBI" id="CHEBI:59789"/>
        <dbReference type="ChEBI" id="CHEBI:65315"/>
        <dbReference type="ChEBI" id="CHEBI:74502"/>
        <dbReference type="EC" id="2.1.1.193"/>
    </reaction>
</comment>
<dbReference type="OrthoDB" id="9808126at2"/>
<evidence type="ECO:0000256" key="6">
    <source>
        <dbReference type="ARBA" id="ARBA00022552"/>
    </source>
</evidence>
<comment type="subcellular location">
    <subcellularLocation>
        <location evidence="1 12">Cytoplasm</location>
    </subcellularLocation>
</comment>
<evidence type="ECO:0000256" key="7">
    <source>
        <dbReference type="ARBA" id="ARBA00022603"/>
    </source>
</evidence>
<evidence type="ECO:0000256" key="2">
    <source>
        <dbReference type="ARBA" id="ARBA00005528"/>
    </source>
</evidence>
<dbReference type="AlphaFoldDB" id="A0A1G9LTJ2"/>
<comment type="function">
    <text evidence="10 12">Specifically methylates the N3 position of the uracil ring of uridine 1498 (m3U1498) in 16S rRNA. Acts on the fully assembled 30S ribosomal subunit.</text>
</comment>
<dbReference type="NCBIfam" id="NF008693">
    <property type="entry name" value="PRK11713.2-3"/>
    <property type="match status" value="1"/>
</dbReference>
<dbReference type="PANTHER" id="PTHR30027">
    <property type="entry name" value="RIBOSOMAL RNA SMALL SUBUNIT METHYLTRANSFERASE E"/>
    <property type="match status" value="1"/>
</dbReference>
<proteinExistence type="inferred from homology"/>
<dbReference type="PANTHER" id="PTHR30027:SF3">
    <property type="entry name" value="16S RRNA (URACIL(1498)-N(3))-METHYLTRANSFERASE"/>
    <property type="match status" value="1"/>
</dbReference>
<dbReference type="EC" id="2.1.1.193" evidence="3 12"/>
<protein>
    <recommendedName>
        <fullName evidence="4 12">Ribosomal RNA small subunit methyltransferase E</fullName>
        <ecNumber evidence="3 12">2.1.1.193</ecNumber>
    </recommendedName>
</protein>
<dbReference type="Proteomes" id="UP000199475">
    <property type="component" value="Unassembled WGS sequence"/>
</dbReference>
<evidence type="ECO:0000256" key="10">
    <source>
        <dbReference type="ARBA" id="ARBA00025699"/>
    </source>
</evidence>
<gene>
    <name evidence="14" type="ORF">SAMN04488242_2292</name>
</gene>
<dbReference type="GO" id="GO:0070475">
    <property type="term" value="P:rRNA base methylation"/>
    <property type="evidence" value="ECO:0007669"/>
    <property type="project" value="TreeGrafter"/>
</dbReference>
<dbReference type="InterPro" id="IPR029028">
    <property type="entry name" value="Alpha/beta_knot_MTases"/>
</dbReference>
<evidence type="ECO:0000256" key="3">
    <source>
        <dbReference type="ARBA" id="ARBA00012328"/>
    </source>
</evidence>
<dbReference type="InterPro" id="IPR029026">
    <property type="entry name" value="tRNA_m1G_MTases_N"/>
</dbReference>
<evidence type="ECO:0000256" key="9">
    <source>
        <dbReference type="ARBA" id="ARBA00022691"/>
    </source>
</evidence>
<feature type="domain" description="Ribosomal RNA small subunit methyltransferase E methyltransferase" evidence="13">
    <location>
        <begin position="78"/>
        <end position="233"/>
    </location>
</feature>
<dbReference type="SUPFAM" id="SSF88697">
    <property type="entry name" value="PUA domain-like"/>
    <property type="match status" value="1"/>
</dbReference>
<evidence type="ECO:0000313" key="15">
    <source>
        <dbReference type="Proteomes" id="UP000199475"/>
    </source>
</evidence>
<dbReference type="Gene3D" id="2.40.240.20">
    <property type="entry name" value="Hypothetical PUA domain-like, domain 1"/>
    <property type="match status" value="1"/>
</dbReference>
<keyword evidence="8 12" id="KW-0808">Transferase</keyword>
<dbReference type="RefSeq" id="WP_093252271.1">
    <property type="nucleotide sequence ID" value="NZ_FNGP01000004.1"/>
</dbReference>
<reference evidence="14 15" key="1">
    <citation type="submission" date="2016-10" db="EMBL/GenBank/DDBJ databases">
        <authorList>
            <person name="de Groot N.N."/>
        </authorList>
    </citation>
    <scope>NUCLEOTIDE SEQUENCE [LARGE SCALE GENOMIC DNA]</scope>
    <source>
        <strain evidence="14 15">CGMCC 1.9159</strain>
    </source>
</reference>
<evidence type="ECO:0000256" key="4">
    <source>
        <dbReference type="ARBA" id="ARBA00013673"/>
    </source>
</evidence>
<dbReference type="EMBL" id="FNGP01000004">
    <property type="protein sequence ID" value="SDL64745.1"/>
    <property type="molecule type" value="Genomic_DNA"/>
</dbReference>
<dbReference type="GO" id="GO:0005737">
    <property type="term" value="C:cytoplasm"/>
    <property type="evidence" value="ECO:0007669"/>
    <property type="project" value="UniProtKB-SubCell"/>
</dbReference>
<keyword evidence="5 12" id="KW-0963">Cytoplasm</keyword>
<comment type="similarity">
    <text evidence="2 12">Belongs to the RNA methyltransferase RsmE family.</text>
</comment>
<evidence type="ECO:0000259" key="13">
    <source>
        <dbReference type="Pfam" id="PF04452"/>
    </source>
</evidence>
<dbReference type="NCBIfam" id="TIGR00046">
    <property type="entry name" value="RsmE family RNA methyltransferase"/>
    <property type="match status" value="1"/>
</dbReference>
<keyword evidence="7 12" id="KW-0489">Methyltransferase</keyword>
<name>A0A1G9LTJ2_9ACTN</name>
<keyword evidence="6 12" id="KW-0698">rRNA processing</keyword>